<dbReference type="KEGG" id="pacr:FXN63_09925"/>
<evidence type="ECO:0000313" key="2">
    <source>
        <dbReference type="EMBL" id="QEI06118.1"/>
    </source>
</evidence>
<sequence>MKKIIARPRRWIAAAIVAVLGVTGCNSFDAWQRKTIFSVATDSRWYQEPTRGTEEFNIPLANGDQVHAWYWKNPDPKAATVLYLHGARWNLNGSAFRFDNWTEMGFSVLAIDYRGFGKSTNRLPSEDTAYEDGLAALKELARREPDPAKRFVYGHSLGGAVAVHLAAYNVKAEPFAGLIVESSFTSIADMVRTLRWGWIPGLPALVTQQFDSRSKLSRVDTPLLLLHGTADGFVPLRMSEELLKAATSVPDGYRRLVKIEGGNHSGRRGIGDQFYRDPIRTFVRDAGARYSATAATSG</sequence>
<dbReference type="PANTHER" id="PTHR12277:SF81">
    <property type="entry name" value="PROTEIN ABHD13"/>
    <property type="match status" value="1"/>
</dbReference>
<proteinExistence type="predicted"/>
<gene>
    <name evidence="2" type="ORF">FXN63_09925</name>
</gene>
<dbReference type="Proteomes" id="UP000325161">
    <property type="component" value="Chromosome"/>
</dbReference>
<dbReference type="SUPFAM" id="SSF53474">
    <property type="entry name" value="alpha/beta-Hydrolases"/>
    <property type="match status" value="1"/>
</dbReference>
<protein>
    <submittedName>
        <fullName evidence="2">Lysophospholipase</fullName>
    </submittedName>
</protein>
<dbReference type="InterPro" id="IPR022742">
    <property type="entry name" value="Hydrolase_4"/>
</dbReference>
<dbReference type="RefSeq" id="WP_148814501.1">
    <property type="nucleotide sequence ID" value="NZ_CP043046.1"/>
</dbReference>
<keyword evidence="3" id="KW-1185">Reference proteome</keyword>
<evidence type="ECO:0000313" key="3">
    <source>
        <dbReference type="Proteomes" id="UP000325161"/>
    </source>
</evidence>
<dbReference type="PANTHER" id="PTHR12277">
    <property type="entry name" value="ALPHA/BETA HYDROLASE DOMAIN-CONTAINING PROTEIN"/>
    <property type="match status" value="1"/>
</dbReference>
<evidence type="ECO:0000259" key="1">
    <source>
        <dbReference type="Pfam" id="PF12146"/>
    </source>
</evidence>
<dbReference type="InterPro" id="IPR000073">
    <property type="entry name" value="AB_hydrolase_1"/>
</dbReference>
<dbReference type="EMBL" id="CP043046">
    <property type="protein sequence ID" value="QEI06118.1"/>
    <property type="molecule type" value="Genomic_DNA"/>
</dbReference>
<organism evidence="2 3">
    <name type="scientific">Pigmentiphaga aceris</name>
    <dbReference type="NCBI Taxonomy" id="1940612"/>
    <lineage>
        <taxon>Bacteria</taxon>
        <taxon>Pseudomonadati</taxon>
        <taxon>Pseudomonadota</taxon>
        <taxon>Betaproteobacteria</taxon>
        <taxon>Burkholderiales</taxon>
        <taxon>Alcaligenaceae</taxon>
        <taxon>Pigmentiphaga</taxon>
    </lineage>
</organism>
<dbReference type="Gene3D" id="3.40.50.1820">
    <property type="entry name" value="alpha/beta hydrolase"/>
    <property type="match status" value="1"/>
</dbReference>
<accession>A0A5C0AUV0</accession>
<dbReference type="AlphaFoldDB" id="A0A5C0AUV0"/>
<reference evidence="2 3" key="1">
    <citation type="submission" date="2019-08" db="EMBL/GenBank/DDBJ databases">
        <title>Amphibian skin-associated Pigmentiphaga: genome sequence and occurrence across geography and hosts.</title>
        <authorList>
            <person name="Bletz M.C."/>
            <person name="Bunk B."/>
            <person name="Sproeer C."/>
            <person name="Biwer P."/>
            <person name="Reiter S."/>
            <person name="Rabemananjara F.C.E."/>
            <person name="Schulz S."/>
            <person name="Overmann J."/>
            <person name="Vences M."/>
        </authorList>
    </citation>
    <scope>NUCLEOTIDE SEQUENCE [LARGE SCALE GENOMIC DNA]</scope>
    <source>
        <strain evidence="2 3">Mada1488</strain>
    </source>
</reference>
<dbReference type="OrthoDB" id="9798884at2"/>
<name>A0A5C0AUV0_9BURK</name>
<dbReference type="InterPro" id="IPR029058">
    <property type="entry name" value="AB_hydrolase_fold"/>
</dbReference>
<dbReference type="PRINTS" id="PR00111">
    <property type="entry name" value="ABHYDROLASE"/>
</dbReference>
<dbReference type="PROSITE" id="PS51257">
    <property type="entry name" value="PROKAR_LIPOPROTEIN"/>
    <property type="match status" value="1"/>
</dbReference>
<feature type="domain" description="Serine aminopeptidase S33" evidence="1">
    <location>
        <begin position="77"/>
        <end position="191"/>
    </location>
</feature>
<dbReference type="Pfam" id="PF12146">
    <property type="entry name" value="Hydrolase_4"/>
    <property type="match status" value="1"/>
</dbReference>